<evidence type="ECO:0000259" key="4">
    <source>
        <dbReference type="PROSITE" id="PS51186"/>
    </source>
</evidence>
<feature type="signal peptide" evidence="3">
    <location>
        <begin position="1"/>
        <end position="20"/>
    </location>
</feature>
<proteinExistence type="predicted"/>
<dbReference type="SUPFAM" id="SSF55729">
    <property type="entry name" value="Acyl-CoA N-acyltransferases (Nat)"/>
    <property type="match status" value="1"/>
</dbReference>
<dbReference type="Proteomes" id="UP001524642">
    <property type="component" value="Unassembled WGS sequence"/>
</dbReference>
<evidence type="ECO:0000256" key="1">
    <source>
        <dbReference type="ARBA" id="ARBA00022679"/>
    </source>
</evidence>
<name>A0ABT1X3A4_9PROT</name>
<dbReference type="InterPro" id="IPR050832">
    <property type="entry name" value="Bact_Acetyltransf"/>
</dbReference>
<feature type="domain" description="N-acetyltransferase" evidence="4">
    <location>
        <begin position="2"/>
        <end position="152"/>
    </location>
</feature>
<feature type="chain" id="PRO_5045720696" evidence="3">
    <location>
        <begin position="21"/>
        <end position="152"/>
    </location>
</feature>
<keyword evidence="2 5" id="KW-0012">Acyltransferase</keyword>
<protein>
    <submittedName>
        <fullName evidence="5">GNAT family N-acetyltransferase</fullName>
        <ecNumber evidence="5">2.3.1.-</ecNumber>
    </submittedName>
</protein>
<accession>A0ABT1X3A4</accession>
<comment type="caution">
    <text evidence="5">The sequence shown here is derived from an EMBL/GenBank/DDBJ whole genome shotgun (WGS) entry which is preliminary data.</text>
</comment>
<dbReference type="InterPro" id="IPR000182">
    <property type="entry name" value="GNAT_dom"/>
</dbReference>
<dbReference type="GO" id="GO:0016746">
    <property type="term" value="F:acyltransferase activity"/>
    <property type="evidence" value="ECO:0007669"/>
    <property type="project" value="UniProtKB-KW"/>
</dbReference>
<dbReference type="EC" id="2.3.1.-" evidence="5"/>
<dbReference type="RefSeq" id="WP_257715130.1">
    <property type="nucleotide sequence ID" value="NZ_JANJOU010000003.1"/>
</dbReference>
<dbReference type="InterPro" id="IPR016181">
    <property type="entry name" value="Acyl_CoA_acyltransferase"/>
</dbReference>
<dbReference type="EMBL" id="JANJOU010000003">
    <property type="protein sequence ID" value="MCR0981454.1"/>
    <property type="molecule type" value="Genomic_DNA"/>
</dbReference>
<dbReference type="PANTHER" id="PTHR43877">
    <property type="entry name" value="AMINOALKYLPHOSPHONATE N-ACETYLTRANSFERASE-RELATED-RELATED"/>
    <property type="match status" value="1"/>
</dbReference>
<evidence type="ECO:0000256" key="2">
    <source>
        <dbReference type="ARBA" id="ARBA00023315"/>
    </source>
</evidence>
<dbReference type="PROSITE" id="PS51186">
    <property type="entry name" value="GNAT"/>
    <property type="match status" value="1"/>
</dbReference>
<keyword evidence="1 5" id="KW-0808">Transferase</keyword>
<dbReference type="Pfam" id="PF00583">
    <property type="entry name" value="Acetyltransf_1"/>
    <property type="match status" value="1"/>
</dbReference>
<evidence type="ECO:0000313" key="5">
    <source>
        <dbReference type="EMBL" id="MCR0981454.1"/>
    </source>
</evidence>
<reference evidence="5 6" key="1">
    <citation type="submission" date="2022-06" db="EMBL/GenBank/DDBJ databases">
        <title>Roseomonas CN29.</title>
        <authorList>
            <person name="Cheng Y."/>
            <person name="He X."/>
        </authorList>
    </citation>
    <scope>NUCLEOTIDE SEQUENCE [LARGE SCALE GENOMIC DNA]</scope>
    <source>
        <strain evidence="5 6">CN29</strain>
    </source>
</reference>
<dbReference type="Gene3D" id="3.40.630.30">
    <property type="match status" value="1"/>
</dbReference>
<gene>
    <name evidence="5" type="ORF">NRP21_05275</name>
</gene>
<evidence type="ECO:0000313" key="6">
    <source>
        <dbReference type="Proteomes" id="UP001524642"/>
    </source>
</evidence>
<organism evidence="5 6">
    <name type="scientific">Roseomonas populi</name>
    <dbReference type="NCBI Taxonomy" id="3121582"/>
    <lineage>
        <taxon>Bacteria</taxon>
        <taxon>Pseudomonadati</taxon>
        <taxon>Pseudomonadota</taxon>
        <taxon>Alphaproteobacteria</taxon>
        <taxon>Acetobacterales</taxon>
        <taxon>Roseomonadaceae</taxon>
        <taxon>Roseomonas</taxon>
    </lineage>
</organism>
<keyword evidence="6" id="KW-1185">Reference proteome</keyword>
<keyword evidence="3" id="KW-0732">Signal</keyword>
<sequence length="152" mass="16219">MPTARLALASDLSSLLALFAASEVSRTVESGTPAERVWQETLAHPGVHVFVSDGPGCIAASCMLVTAPNLLRGGRRHGFLENVVTHPNFQGRGHGRAVVAAALARAWTEDCHHVLMQSGRADPRVHAFYETLGFVPGRRVAYVAERPAISVG</sequence>
<evidence type="ECO:0000256" key="3">
    <source>
        <dbReference type="SAM" id="SignalP"/>
    </source>
</evidence>